<name>A0ABM9PQW2_9FLAO</name>
<feature type="coiled-coil region" evidence="1">
    <location>
        <begin position="69"/>
        <end position="128"/>
    </location>
</feature>
<evidence type="ECO:0000313" key="3">
    <source>
        <dbReference type="EMBL" id="CAL2108174.1"/>
    </source>
</evidence>
<evidence type="ECO:0000313" key="4">
    <source>
        <dbReference type="Proteomes" id="UP001497602"/>
    </source>
</evidence>
<accession>A0ABM9PQW2</accession>
<evidence type="ECO:0000256" key="1">
    <source>
        <dbReference type="SAM" id="Coils"/>
    </source>
</evidence>
<feature type="transmembrane region" description="Helical" evidence="2">
    <location>
        <begin position="6"/>
        <end position="26"/>
    </location>
</feature>
<dbReference type="EMBL" id="CAXJRC010000043">
    <property type="protein sequence ID" value="CAL2108174.1"/>
    <property type="molecule type" value="Genomic_DNA"/>
</dbReference>
<dbReference type="Proteomes" id="UP001497602">
    <property type="component" value="Unassembled WGS sequence"/>
</dbReference>
<evidence type="ECO:0000256" key="2">
    <source>
        <dbReference type="SAM" id="Phobius"/>
    </source>
</evidence>
<keyword evidence="4" id="KW-1185">Reference proteome</keyword>
<keyword evidence="2" id="KW-0812">Transmembrane</keyword>
<protein>
    <submittedName>
        <fullName evidence="3">Uncharacterized protein</fullName>
    </submittedName>
</protein>
<sequence length="133" mass="15410">MELNTPNLIGILASLLSGGSLSAYIFERRKNKALAKSAEADADGKKIQNRIQETELYQKLIDDLALRYKKKYQEIETMYERKCRVLEEEIVQLESSYQRKIELLESEIRLKNATIKELIKENKELKNGSKSTQ</sequence>
<keyword evidence="1" id="KW-0175">Coiled coil</keyword>
<organism evidence="3 4">
    <name type="scientific">Tenacibaculum vairaonense</name>
    <dbReference type="NCBI Taxonomy" id="3137860"/>
    <lineage>
        <taxon>Bacteria</taxon>
        <taxon>Pseudomonadati</taxon>
        <taxon>Bacteroidota</taxon>
        <taxon>Flavobacteriia</taxon>
        <taxon>Flavobacteriales</taxon>
        <taxon>Flavobacteriaceae</taxon>
        <taxon>Tenacibaculum</taxon>
    </lineage>
</organism>
<dbReference type="RefSeq" id="WP_348739726.1">
    <property type="nucleotide sequence ID" value="NZ_CAXJRC010000043.1"/>
</dbReference>
<proteinExistence type="predicted"/>
<comment type="caution">
    <text evidence="3">The sequence shown here is derived from an EMBL/GenBank/DDBJ whole genome shotgun (WGS) entry which is preliminary data.</text>
</comment>
<gene>
    <name evidence="3" type="ORF">T190115A13A_60169</name>
</gene>
<reference evidence="3 4" key="1">
    <citation type="submission" date="2024-05" db="EMBL/GenBank/DDBJ databases">
        <authorList>
            <person name="Duchaud E."/>
        </authorList>
    </citation>
    <scope>NUCLEOTIDE SEQUENCE [LARGE SCALE GENOMIC DNA]</scope>
    <source>
        <strain evidence="3">Ena-SAMPLE-TAB-13-05-2024-13:56:06:370-140305</strain>
    </source>
</reference>
<keyword evidence="2" id="KW-1133">Transmembrane helix</keyword>
<keyword evidence="2" id="KW-0472">Membrane</keyword>